<organism evidence="2 3">
    <name type="scientific">Candidatus Beckwithbacteria bacterium GW2011_GWB1_47_15</name>
    <dbReference type="NCBI Taxonomy" id="1618371"/>
    <lineage>
        <taxon>Bacteria</taxon>
        <taxon>Candidatus Beckwithiibacteriota</taxon>
    </lineage>
</organism>
<feature type="domain" description="Coenzyme F420:L-glutamate ligase-like" evidence="1">
    <location>
        <begin position="13"/>
        <end position="205"/>
    </location>
</feature>
<accession>A0A0G1RV41</accession>
<evidence type="ECO:0000313" key="2">
    <source>
        <dbReference type="EMBL" id="KKU61149.1"/>
    </source>
</evidence>
<dbReference type="SUPFAM" id="SSF144010">
    <property type="entry name" value="CofE-like"/>
    <property type="match status" value="1"/>
</dbReference>
<proteinExistence type="predicted"/>
<dbReference type="PANTHER" id="PTHR47917">
    <property type="match status" value="1"/>
</dbReference>
<dbReference type="AlphaFoldDB" id="A0A0G1RV41"/>
<dbReference type="InterPro" id="IPR002847">
    <property type="entry name" value="F420-0_gamma-glut_ligase-dom"/>
</dbReference>
<dbReference type="PANTHER" id="PTHR47917:SF1">
    <property type="entry name" value="COENZYME F420:L-GLUTAMATE LIGASE"/>
    <property type="match status" value="1"/>
</dbReference>
<sequence length="245" mass="27481">MDFIPVKTRKFLPPKDDLFGLLDQSLPALKEKDLVLITSKLVSIHQGRCVKITPDMTLKDKIRLIKKEADGWLPQTPHGLAVKDLTLTPYAGVDRSNGKNHYILLPQKPHLFAKKIWTHLRNKYRLKNLGVVVTDSFCLPLRWGHMGISVGFWGFHPNYSYVGQPDIFGRKIVEANSNLVDALAAFGGVIMGEGNEQTPLLIVRGLDKIRFTSKSTLSELKIPQGKSDLYAPLLKVFKKTLNSSP</sequence>
<evidence type="ECO:0000259" key="1">
    <source>
        <dbReference type="Pfam" id="PF01996"/>
    </source>
</evidence>
<protein>
    <recommendedName>
        <fullName evidence="1">Coenzyme F420:L-glutamate ligase-like domain-containing protein</fullName>
    </recommendedName>
</protein>
<dbReference type="Proteomes" id="UP000033860">
    <property type="component" value="Unassembled WGS sequence"/>
</dbReference>
<dbReference type="Gene3D" id="3.90.1660.10">
    <property type="entry name" value="CofE-like domain"/>
    <property type="match status" value="1"/>
</dbReference>
<gene>
    <name evidence="2" type="ORF">UX85_C0004G0071</name>
</gene>
<dbReference type="Gene3D" id="3.30.1330.100">
    <property type="entry name" value="CofE-like"/>
    <property type="match status" value="1"/>
</dbReference>
<reference evidence="2 3" key="1">
    <citation type="journal article" date="2015" name="Nature">
        <title>rRNA introns, odd ribosomes, and small enigmatic genomes across a large radiation of phyla.</title>
        <authorList>
            <person name="Brown C.T."/>
            <person name="Hug L.A."/>
            <person name="Thomas B.C."/>
            <person name="Sharon I."/>
            <person name="Castelle C.J."/>
            <person name="Singh A."/>
            <person name="Wilkins M.J."/>
            <person name="Williams K.H."/>
            <person name="Banfield J.F."/>
        </authorList>
    </citation>
    <scope>NUCLEOTIDE SEQUENCE [LARGE SCALE GENOMIC DNA]</scope>
</reference>
<dbReference type="EMBL" id="LCNT01000004">
    <property type="protein sequence ID" value="KKU61149.1"/>
    <property type="molecule type" value="Genomic_DNA"/>
</dbReference>
<evidence type="ECO:0000313" key="3">
    <source>
        <dbReference type="Proteomes" id="UP000033860"/>
    </source>
</evidence>
<dbReference type="Pfam" id="PF01996">
    <property type="entry name" value="F420_ligase"/>
    <property type="match status" value="1"/>
</dbReference>
<comment type="caution">
    <text evidence="2">The sequence shown here is derived from an EMBL/GenBank/DDBJ whole genome shotgun (WGS) entry which is preliminary data.</text>
</comment>
<name>A0A0G1RV41_9BACT</name>